<dbReference type="Proteomes" id="UP000094609">
    <property type="component" value="Chromosome"/>
</dbReference>
<organism evidence="1 2">
    <name type="scientific">Sulfurospirillum halorespirans DSM 13726</name>
    <dbReference type="NCBI Taxonomy" id="1193502"/>
    <lineage>
        <taxon>Bacteria</taxon>
        <taxon>Pseudomonadati</taxon>
        <taxon>Campylobacterota</taxon>
        <taxon>Epsilonproteobacteria</taxon>
        <taxon>Campylobacterales</taxon>
        <taxon>Sulfurospirillaceae</taxon>
        <taxon>Sulfurospirillum</taxon>
    </lineage>
</organism>
<name>A0A1D7THS3_9BACT</name>
<reference evidence="2" key="1">
    <citation type="submission" date="2016-08" db="EMBL/GenBank/DDBJ databases">
        <title>Complete genome sequence of the organohalide-respiring Epsilonproteobacterium Sulfurospirillum halorespirans.</title>
        <authorList>
            <person name="Goris T."/>
            <person name="Zimmermann J."/>
            <person name="Schenz B."/>
            <person name="Lemos M."/>
            <person name="Hackermueller J."/>
            <person name="Diekert G."/>
        </authorList>
    </citation>
    <scope>NUCLEOTIDE SEQUENCE [LARGE SCALE GENOMIC DNA]</scope>
    <source>
        <strain>DSM 13726</strain>
        <strain evidence="2">PCE-M2</strain>
    </source>
</reference>
<dbReference type="PATRIC" id="fig|1193502.14.peg.721"/>
<sequence>MSLSPYFLRWHYPDQVREATLMDFLGYDLSFLGTPTDNGKKVIIQSYSQKRLKKKRWAEERVFLYKGRFFSLHVKIILR</sequence>
<proteinExistence type="predicted"/>
<keyword evidence="2" id="KW-1185">Reference proteome</keyword>
<evidence type="ECO:0000313" key="1">
    <source>
        <dbReference type="EMBL" id="AOO64500.1"/>
    </source>
</evidence>
<gene>
    <name evidence="1" type="ORF">SHALO_0717</name>
</gene>
<dbReference type="KEGG" id="shal:SHALO_0717"/>
<dbReference type="EMBL" id="CP017111">
    <property type="protein sequence ID" value="AOO64500.1"/>
    <property type="molecule type" value="Genomic_DNA"/>
</dbReference>
<evidence type="ECO:0000313" key="2">
    <source>
        <dbReference type="Proteomes" id="UP000094609"/>
    </source>
</evidence>
<protein>
    <submittedName>
        <fullName evidence="1">Uncharacterized protein</fullName>
    </submittedName>
</protein>
<accession>A0A1D7THS3</accession>
<dbReference type="AlphaFoldDB" id="A0A1D7THS3"/>